<name>A0A1F5CBJ4_9BACT</name>
<gene>
    <name evidence="1" type="ORF">A3I30_03010</name>
</gene>
<evidence type="ECO:0000313" key="2">
    <source>
        <dbReference type="Proteomes" id="UP000177197"/>
    </source>
</evidence>
<sequence length="87" mass="10211">MAKKSRRRFICIDCGVDTGKIGEYYFIHTLLWISVMDSIKGMLCIGCLEKRLGRRLWRNDFTNAWINDPRYGHKSQRLMSRLAGGER</sequence>
<evidence type="ECO:0000313" key="1">
    <source>
        <dbReference type="EMBL" id="OGD40230.1"/>
    </source>
</evidence>
<organism evidence="1 2">
    <name type="scientific">Candidatus Azambacteria bacterium RIFCSPLOWO2_02_FULL_44_14</name>
    <dbReference type="NCBI Taxonomy" id="1797306"/>
    <lineage>
        <taxon>Bacteria</taxon>
        <taxon>Candidatus Azamiibacteriota</taxon>
    </lineage>
</organism>
<comment type="caution">
    <text evidence="1">The sequence shown here is derived from an EMBL/GenBank/DDBJ whole genome shotgun (WGS) entry which is preliminary data.</text>
</comment>
<dbReference type="Proteomes" id="UP000177197">
    <property type="component" value="Unassembled WGS sequence"/>
</dbReference>
<dbReference type="AlphaFoldDB" id="A0A1F5CBJ4"/>
<protein>
    <submittedName>
        <fullName evidence="1">Uncharacterized protein</fullName>
    </submittedName>
</protein>
<dbReference type="EMBL" id="MEYV01000011">
    <property type="protein sequence ID" value="OGD40230.1"/>
    <property type="molecule type" value="Genomic_DNA"/>
</dbReference>
<accession>A0A1F5CBJ4</accession>
<reference evidence="1 2" key="1">
    <citation type="journal article" date="2016" name="Nat. Commun.">
        <title>Thousands of microbial genomes shed light on interconnected biogeochemical processes in an aquifer system.</title>
        <authorList>
            <person name="Anantharaman K."/>
            <person name="Brown C.T."/>
            <person name="Hug L.A."/>
            <person name="Sharon I."/>
            <person name="Castelle C.J."/>
            <person name="Probst A.J."/>
            <person name="Thomas B.C."/>
            <person name="Singh A."/>
            <person name="Wilkins M.J."/>
            <person name="Karaoz U."/>
            <person name="Brodie E.L."/>
            <person name="Williams K.H."/>
            <person name="Hubbard S.S."/>
            <person name="Banfield J.F."/>
        </authorList>
    </citation>
    <scope>NUCLEOTIDE SEQUENCE [LARGE SCALE GENOMIC DNA]</scope>
</reference>
<proteinExistence type="predicted"/>